<dbReference type="NCBIfam" id="NF004826">
    <property type="entry name" value="PRK06182.1"/>
    <property type="match status" value="1"/>
</dbReference>
<protein>
    <submittedName>
        <fullName evidence="5">Oxidoreductase</fullName>
    </submittedName>
</protein>
<evidence type="ECO:0000256" key="3">
    <source>
        <dbReference type="RuleBase" id="RU000363"/>
    </source>
</evidence>
<keyword evidence="2" id="KW-0560">Oxidoreductase</keyword>
<evidence type="ECO:0000256" key="1">
    <source>
        <dbReference type="ARBA" id="ARBA00006484"/>
    </source>
</evidence>
<dbReference type="PRINTS" id="PR00081">
    <property type="entry name" value="GDHRDH"/>
</dbReference>
<dbReference type="RefSeq" id="WP_275034714.1">
    <property type="nucleotide sequence ID" value="NZ_CP118615.1"/>
</dbReference>
<organism evidence="5 6">
    <name type="scientific">Micromonospora cathayae</name>
    <dbReference type="NCBI Taxonomy" id="3028804"/>
    <lineage>
        <taxon>Bacteria</taxon>
        <taxon>Bacillati</taxon>
        <taxon>Actinomycetota</taxon>
        <taxon>Actinomycetes</taxon>
        <taxon>Micromonosporales</taxon>
        <taxon>Micromonosporaceae</taxon>
        <taxon>Micromonospora</taxon>
    </lineage>
</organism>
<proteinExistence type="inferred from homology"/>
<evidence type="ECO:0000259" key="4">
    <source>
        <dbReference type="SMART" id="SM00822"/>
    </source>
</evidence>
<keyword evidence="6" id="KW-1185">Reference proteome</keyword>
<dbReference type="Pfam" id="PF00106">
    <property type="entry name" value="adh_short"/>
    <property type="match status" value="1"/>
</dbReference>
<sequence length="282" mass="29745">MTAVLITGTSSGIGRATVERLARRPDLTVYATARKTESIADLAATGARLLALDVTDEASMRAAVATVEAAHGQVDVLVNNAGYGEYGPVEEVPVEQVRAQFETNVFGLARLTQLVLPGMRRAGRGRIVNVSSMGGRLVFPGGGYYHASKYAVEAISDALRQEVRPFGVQVAIVEPGLIRTGFGAVAAGRLQAVAAGTSGAGDAPAGPYAALVGAVDRTMAQSYRNPLLAAGPDAVARVIERAVTSRRPRTRYLVTAAARVMVHSRRLFGARVFDAVNRLQFR</sequence>
<dbReference type="InterPro" id="IPR051911">
    <property type="entry name" value="SDR_oxidoreductase"/>
</dbReference>
<dbReference type="Gene3D" id="3.40.50.720">
    <property type="entry name" value="NAD(P)-binding Rossmann-like Domain"/>
    <property type="match status" value="1"/>
</dbReference>
<evidence type="ECO:0000256" key="2">
    <source>
        <dbReference type="ARBA" id="ARBA00023002"/>
    </source>
</evidence>
<dbReference type="CDD" id="cd05374">
    <property type="entry name" value="17beta-HSD-like_SDR_c"/>
    <property type="match status" value="1"/>
</dbReference>
<dbReference type="EMBL" id="CP118615">
    <property type="protein sequence ID" value="WDZ87707.1"/>
    <property type="molecule type" value="Genomic_DNA"/>
</dbReference>
<dbReference type="PANTHER" id="PTHR43976">
    <property type="entry name" value="SHORT CHAIN DEHYDROGENASE"/>
    <property type="match status" value="1"/>
</dbReference>
<dbReference type="Proteomes" id="UP001219605">
    <property type="component" value="Chromosome"/>
</dbReference>
<name>A0ABY7ZXE6_9ACTN</name>
<gene>
    <name evidence="5" type="ORF">PVK37_15520</name>
</gene>
<dbReference type="InterPro" id="IPR036291">
    <property type="entry name" value="NAD(P)-bd_dom_sf"/>
</dbReference>
<accession>A0ABY7ZXE6</accession>
<dbReference type="PANTHER" id="PTHR43976:SF16">
    <property type="entry name" value="SHORT-CHAIN DEHYDROGENASE_REDUCTASE FAMILY PROTEIN"/>
    <property type="match status" value="1"/>
</dbReference>
<reference evidence="5 6" key="1">
    <citation type="submission" date="2023-02" db="EMBL/GenBank/DDBJ databases">
        <authorList>
            <person name="Mo P."/>
        </authorList>
    </citation>
    <scope>NUCLEOTIDE SEQUENCE [LARGE SCALE GENOMIC DNA]</scope>
    <source>
        <strain evidence="5 6">HUAS 3</strain>
    </source>
</reference>
<dbReference type="PRINTS" id="PR00080">
    <property type="entry name" value="SDRFAMILY"/>
</dbReference>
<dbReference type="SUPFAM" id="SSF51735">
    <property type="entry name" value="NAD(P)-binding Rossmann-fold domains"/>
    <property type="match status" value="1"/>
</dbReference>
<evidence type="ECO:0000313" key="5">
    <source>
        <dbReference type="EMBL" id="WDZ87707.1"/>
    </source>
</evidence>
<comment type="similarity">
    <text evidence="1 3">Belongs to the short-chain dehydrogenases/reductases (SDR) family.</text>
</comment>
<feature type="domain" description="Ketoreductase" evidence="4">
    <location>
        <begin position="2"/>
        <end position="181"/>
    </location>
</feature>
<dbReference type="InterPro" id="IPR002347">
    <property type="entry name" value="SDR_fam"/>
</dbReference>
<evidence type="ECO:0000313" key="6">
    <source>
        <dbReference type="Proteomes" id="UP001219605"/>
    </source>
</evidence>
<dbReference type="SMART" id="SM00822">
    <property type="entry name" value="PKS_KR"/>
    <property type="match status" value="1"/>
</dbReference>
<dbReference type="InterPro" id="IPR057326">
    <property type="entry name" value="KR_dom"/>
</dbReference>